<protein>
    <submittedName>
        <fullName evidence="1">Uncharacterized protein</fullName>
    </submittedName>
</protein>
<accession>A0ACC3DQ17</accession>
<comment type="caution">
    <text evidence="1">The sequence shown here is derived from an EMBL/GenBank/DDBJ whole genome shotgun (WGS) entry which is preliminary data.</text>
</comment>
<dbReference type="EMBL" id="JAWDJW010001735">
    <property type="protein sequence ID" value="KAK3078631.1"/>
    <property type="molecule type" value="Genomic_DNA"/>
</dbReference>
<reference evidence="1" key="1">
    <citation type="submission" date="2024-09" db="EMBL/GenBank/DDBJ databases">
        <title>Black Yeasts Isolated from many extreme environments.</title>
        <authorList>
            <person name="Coleine C."/>
            <person name="Stajich J.E."/>
            <person name="Selbmann L."/>
        </authorList>
    </citation>
    <scope>NUCLEOTIDE SEQUENCE</scope>
    <source>
        <strain evidence="1">CCFEE 5737</strain>
    </source>
</reference>
<proteinExistence type="predicted"/>
<evidence type="ECO:0000313" key="1">
    <source>
        <dbReference type="EMBL" id="KAK3078631.1"/>
    </source>
</evidence>
<name>A0ACC3DQ17_9PEZI</name>
<keyword evidence="2" id="KW-1185">Reference proteome</keyword>
<evidence type="ECO:0000313" key="2">
    <source>
        <dbReference type="Proteomes" id="UP001186974"/>
    </source>
</evidence>
<gene>
    <name evidence="1" type="ORF">LTS18_007025</name>
</gene>
<sequence length="237" mass="26179">MQFDYTPMQIVYAALITMTLLIAREVFTRLYLRADPGRDPTLSAHSQKLARVDALKNIKPEVLSVHEDIGHNFSKPIVDSITLIKGIGIEGDSHAGETVQHLYRLQFDPAAPNLRQVHFMHSELFKELSVQGFEVKPGDLGENITTQSLNVLALPKRTRLELGEGGAVVEVTGLRNPCAQIEKFQKGLLAKILKDTDGKFARRSGVMIVVLEGGVVRPGDVIEIMLPDEPHEELGVV</sequence>
<dbReference type="Proteomes" id="UP001186974">
    <property type="component" value="Unassembled WGS sequence"/>
</dbReference>
<organism evidence="1 2">
    <name type="scientific">Coniosporium uncinatum</name>
    <dbReference type="NCBI Taxonomy" id="93489"/>
    <lineage>
        <taxon>Eukaryota</taxon>
        <taxon>Fungi</taxon>
        <taxon>Dikarya</taxon>
        <taxon>Ascomycota</taxon>
        <taxon>Pezizomycotina</taxon>
        <taxon>Dothideomycetes</taxon>
        <taxon>Dothideomycetes incertae sedis</taxon>
        <taxon>Coniosporium</taxon>
    </lineage>
</organism>